<feature type="transmembrane region" description="Helical" evidence="1">
    <location>
        <begin position="39"/>
        <end position="63"/>
    </location>
</feature>
<reference evidence="2" key="3">
    <citation type="journal article" date="2023" name="Vet. Microbiol.">
        <title>Emergence of livestock-associated Mammaliicoccus sciuri ST71 co-harbouring mecA and mecC genes in Brazil.</title>
        <authorList>
            <person name="de Moura G.S."/>
            <person name="de Carvalho E."/>
            <person name="Ramos Sanchez E.M."/>
            <person name="Sellera F.P."/>
            <person name="Marques M.F.S."/>
            <person name="Heinemann M.B."/>
            <person name="De Vliegher S."/>
            <person name="Souza F.N."/>
            <person name="Mota R.A."/>
        </authorList>
    </citation>
    <scope>NUCLEOTIDE SEQUENCE</scope>
    <source>
        <strain evidence="2">BR656</strain>
    </source>
</reference>
<dbReference type="Proteomes" id="UP000274792">
    <property type="component" value="Unassembled WGS sequence"/>
</dbReference>
<keyword evidence="1" id="KW-0812">Transmembrane</keyword>
<feature type="transmembrane region" description="Helical" evidence="1">
    <location>
        <begin position="12"/>
        <end position="33"/>
    </location>
</feature>
<proteinExistence type="predicted"/>
<organism evidence="3 4">
    <name type="scientific">Mammaliicoccus sciuri</name>
    <name type="common">Staphylococcus sciuri</name>
    <dbReference type="NCBI Taxonomy" id="1296"/>
    <lineage>
        <taxon>Bacteria</taxon>
        <taxon>Bacillati</taxon>
        <taxon>Bacillota</taxon>
        <taxon>Bacilli</taxon>
        <taxon>Bacillales</taxon>
        <taxon>Staphylococcaceae</taxon>
        <taxon>Mammaliicoccus</taxon>
    </lineage>
</organism>
<gene>
    <name evidence="3" type="ORF">CD117_06340</name>
    <name evidence="2" type="ORF">OWO77_03690</name>
</gene>
<evidence type="ECO:0000256" key="1">
    <source>
        <dbReference type="SAM" id="Phobius"/>
    </source>
</evidence>
<keyword evidence="1" id="KW-0472">Membrane</keyword>
<comment type="caution">
    <text evidence="3">The sequence shown here is derived from an EMBL/GenBank/DDBJ whole genome shotgun (WGS) entry which is preliminary data.</text>
</comment>
<keyword evidence="5" id="KW-1185">Reference proteome</keyword>
<dbReference type="RefSeq" id="WP_037588914.1">
    <property type="nucleotide sequence ID" value="NZ_CP065960.1"/>
</dbReference>
<reference evidence="2" key="2">
    <citation type="submission" date="2022-09" db="EMBL/GenBank/DDBJ databases">
        <authorList>
            <person name="De Moura G.S."/>
            <person name="Carvalho E."/>
            <person name="Ramos Sanchez E.M."/>
            <person name="Sellera F.P."/>
            <person name="Marques M.F.S."/>
            <person name="Heinemann M.B."/>
            <person name="De Vliegher S."/>
            <person name="Souza F.N."/>
            <person name="Mota R.A."/>
        </authorList>
    </citation>
    <scope>NUCLEOTIDE SEQUENCE</scope>
    <source>
        <strain evidence="2">BR656</strain>
    </source>
</reference>
<name>A0A7T4PUR1_MAMSC</name>
<dbReference type="AlphaFoldDB" id="A0A7T4PUR1"/>
<accession>A0A7T4PUR1</accession>
<sequence length="71" mass="7915">MIEQKDNNLSVGIFAGILPICIIIYAQFIHALLYSNSMILKSFVVVILFILTTGIVISISSFISQIKKQLK</sequence>
<evidence type="ECO:0000313" key="3">
    <source>
        <dbReference type="EMBL" id="RTX73086.1"/>
    </source>
</evidence>
<reference evidence="3 4" key="1">
    <citation type="submission" date="2018-10" db="EMBL/GenBank/DDBJ databases">
        <title>A collection Staphylococci species genome sequencing.</title>
        <authorList>
            <person name="Cole K."/>
        </authorList>
    </citation>
    <scope>NUCLEOTIDE SEQUENCE [LARGE SCALE GENOMIC DNA]</scope>
    <source>
        <strain evidence="3">CCUG 37923</strain>
        <strain evidence="4">NCTC 12218</strain>
    </source>
</reference>
<dbReference type="Proteomes" id="UP001176210">
    <property type="component" value="Unassembled WGS sequence"/>
</dbReference>
<protein>
    <submittedName>
        <fullName evidence="3">Uncharacterized protein</fullName>
    </submittedName>
</protein>
<dbReference type="EMBL" id="JAPNQM010000001">
    <property type="protein sequence ID" value="MDL0116068.1"/>
    <property type="molecule type" value="Genomic_DNA"/>
</dbReference>
<evidence type="ECO:0000313" key="4">
    <source>
        <dbReference type="Proteomes" id="UP000274792"/>
    </source>
</evidence>
<dbReference type="EMBL" id="RXWV01000031">
    <property type="protein sequence ID" value="RTX73086.1"/>
    <property type="molecule type" value="Genomic_DNA"/>
</dbReference>
<evidence type="ECO:0000313" key="5">
    <source>
        <dbReference type="Proteomes" id="UP001176210"/>
    </source>
</evidence>
<keyword evidence="1" id="KW-1133">Transmembrane helix</keyword>
<evidence type="ECO:0000313" key="2">
    <source>
        <dbReference type="EMBL" id="MDL0116068.1"/>
    </source>
</evidence>